<name>A0A841HWT4_9GAMM</name>
<comment type="caution">
    <text evidence="2">The sequence shown here is derived from an EMBL/GenBank/DDBJ whole genome shotgun (WGS) entry which is preliminary data.</text>
</comment>
<dbReference type="EMBL" id="JACHHZ010000007">
    <property type="protein sequence ID" value="MBB6096412.1"/>
    <property type="molecule type" value="Genomic_DNA"/>
</dbReference>
<dbReference type="RefSeq" id="WP_184335792.1">
    <property type="nucleotide sequence ID" value="NZ_JACHHZ010000007.1"/>
</dbReference>
<keyword evidence="3" id="KW-1185">Reference proteome</keyword>
<evidence type="ECO:0000256" key="1">
    <source>
        <dbReference type="SAM" id="SignalP"/>
    </source>
</evidence>
<feature type="chain" id="PRO_5032559232" evidence="1">
    <location>
        <begin position="23"/>
        <end position="155"/>
    </location>
</feature>
<evidence type="ECO:0000313" key="3">
    <source>
        <dbReference type="Proteomes" id="UP000588068"/>
    </source>
</evidence>
<dbReference type="Proteomes" id="UP000588068">
    <property type="component" value="Unassembled WGS sequence"/>
</dbReference>
<dbReference type="AlphaFoldDB" id="A0A841HWT4"/>
<feature type="signal peptide" evidence="1">
    <location>
        <begin position="1"/>
        <end position="22"/>
    </location>
</feature>
<organism evidence="2 3">
    <name type="scientific">Povalibacter uvarum</name>
    <dbReference type="NCBI Taxonomy" id="732238"/>
    <lineage>
        <taxon>Bacteria</taxon>
        <taxon>Pseudomonadati</taxon>
        <taxon>Pseudomonadota</taxon>
        <taxon>Gammaproteobacteria</taxon>
        <taxon>Steroidobacterales</taxon>
        <taxon>Steroidobacteraceae</taxon>
        <taxon>Povalibacter</taxon>
    </lineage>
</organism>
<gene>
    <name evidence="2" type="ORF">HNQ60_005334</name>
</gene>
<accession>A0A841HWT4</accession>
<protein>
    <submittedName>
        <fullName evidence="2">Uncharacterized protein</fullName>
    </submittedName>
</protein>
<keyword evidence="1" id="KW-0732">Signal</keyword>
<proteinExistence type="predicted"/>
<sequence>MNRNPAWSLVAAMSLAAGAAHAGPYSDDLAKCLVKSTTADDKGTLVRWIFGIAALHPQVSNVSAITEAQRVELNKKVAGLFESLLTERCRAQTVEAVRYEGAGTIEASFGILGEAAMTEMFSDRSVNEGLGEFTKYLNEDKLISVLGGAAADKKP</sequence>
<reference evidence="2 3" key="1">
    <citation type="submission" date="2020-08" db="EMBL/GenBank/DDBJ databases">
        <title>Genomic Encyclopedia of Type Strains, Phase IV (KMG-IV): sequencing the most valuable type-strain genomes for metagenomic binning, comparative biology and taxonomic classification.</title>
        <authorList>
            <person name="Goeker M."/>
        </authorList>
    </citation>
    <scope>NUCLEOTIDE SEQUENCE [LARGE SCALE GENOMIC DNA]</scope>
    <source>
        <strain evidence="2 3">DSM 26723</strain>
    </source>
</reference>
<evidence type="ECO:0000313" key="2">
    <source>
        <dbReference type="EMBL" id="MBB6096412.1"/>
    </source>
</evidence>